<evidence type="ECO:0000259" key="11">
    <source>
        <dbReference type="Pfam" id="PF14703"/>
    </source>
</evidence>
<comment type="subcellular location">
    <subcellularLocation>
        <location evidence="1">Membrane</location>
        <topology evidence="1">Multi-pass membrane protein</topology>
    </subcellularLocation>
</comment>
<keyword evidence="8" id="KW-0732">Signal</keyword>
<name>A0ABP0LNZ4_9DINO</name>
<accession>A0ABP0LNZ4</accession>
<evidence type="ECO:0000313" key="12">
    <source>
        <dbReference type="EMBL" id="CAK9040916.1"/>
    </source>
</evidence>
<evidence type="ECO:0000313" key="13">
    <source>
        <dbReference type="Proteomes" id="UP001642464"/>
    </source>
</evidence>
<feature type="transmembrane region" description="Helical" evidence="7">
    <location>
        <begin position="681"/>
        <end position="706"/>
    </location>
</feature>
<dbReference type="InterPro" id="IPR045122">
    <property type="entry name" value="Csc1-like"/>
</dbReference>
<feature type="domain" description="CSC1/OSCA1-like 7TM region" evidence="9">
    <location>
        <begin position="513"/>
        <end position="705"/>
    </location>
</feature>
<dbReference type="PANTHER" id="PTHR13018:SF5">
    <property type="entry name" value="RE44586P"/>
    <property type="match status" value="1"/>
</dbReference>
<feature type="transmembrane region" description="Helical" evidence="7">
    <location>
        <begin position="139"/>
        <end position="159"/>
    </location>
</feature>
<feature type="transmembrane region" description="Helical" evidence="7">
    <location>
        <begin position="407"/>
        <end position="436"/>
    </location>
</feature>
<feature type="chain" id="PRO_5045634208" evidence="8">
    <location>
        <begin position="21"/>
        <end position="786"/>
    </location>
</feature>
<dbReference type="EMBL" id="CAXAMM010017335">
    <property type="protein sequence ID" value="CAK9040916.1"/>
    <property type="molecule type" value="Genomic_DNA"/>
</dbReference>
<dbReference type="InterPro" id="IPR003864">
    <property type="entry name" value="CSC1/OSCA1-like_7TM"/>
</dbReference>
<feature type="domain" description="CSC1/OSCA1-like N-terminal transmembrane" evidence="10">
    <location>
        <begin position="42"/>
        <end position="209"/>
    </location>
</feature>
<feature type="transmembrane region" description="Helical" evidence="7">
    <location>
        <begin position="633"/>
        <end position="660"/>
    </location>
</feature>
<dbReference type="Proteomes" id="UP001642464">
    <property type="component" value="Unassembled WGS sequence"/>
</dbReference>
<organism evidence="12 13">
    <name type="scientific">Durusdinium trenchii</name>
    <dbReference type="NCBI Taxonomy" id="1381693"/>
    <lineage>
        <taxon>Eukaryota</taxon>
        <taxon>Sar</taxon>
        <taxon>Alveolata</taxon>
        <taxon>Dinophyceae</taxon>
        <taxon>Suessiales</taxon>
        <taxon>Symbiodiniaceae</taxon>
        <taxon>Durusdinium</taxon>
    </lineage>
</organism>
<evidence type="ECO:0000256" key="5">
    <source>
        <dbReference type="ARBA" id="ARBA00022989"/>
    </source>
</evidence>
<comment type="caution">
    <text evidence="12">The sequence shown here is derived from an EMBL/GenBank/DDBJ whole genome shotgun (WGS) entry which is preliminary data.</text>
</comment>
<dbReference type="InterPro" id="IPR027815">
    <property type="entry name" value="CSC1/OSCA1-like_cyt"/>
</dbReference>
<evidence type="ECO:0000256" key="4">
    <source>
        <dbReference type="ARBA" id="ARBA00022692"/>
    </source>
</evidence>
<dbReference type="InterPro" id="IPR032880">
    <property type="entry name" value="CSC1/OSCA1-like_N"/>
</dbReference>
<evidence type="ECO:0000256" key="7">
    <source>
        <dbReference type="SAM" id="Phobius"/>
    </source>
</evidence>
<evidence type="ECO:0000256" key="1">
    <source>
        <dbReference type="ARBA" id="ARBA00004141"/>
    </source>
</evidence>
<protein>
    <submittedName>
        <fullName evidence="12">CSC1-like protein At3g21620</fullName>
    </submittedName>
</protein>
<keyword evidence="6 7" id="KW-0472">Membrane</keyword>
<evidence type="ECO:0000256" key="6">
    <source>
        <dbReference type="ARBA" id="ARBA00023136"/>
    </source>
</evidence>
<sequence length="786" mass="88892">MPRLMRGPWLVAMALLPVAAQTTKGTAKMPDVGENGPDDLKALVSALILNCLLVLCFLVAFTTLRMSFPLVYSHRLHHSKESLTSHRSEGMDHLPLRRRRTAAREMKGRICDWLSFSVNTSTEDAMDRAGLDATLLRDFCTLGATVLASVGIPMCIIMVPVNSALGETAQGDDHLSTAEMVAIRQDHPWLFYVHAILVWVVCITVHILLDRAQASFLQLRVRWLENLPAPRCTTVLVENIPVVWRSDQKLQEFFGRIFSPDDVLSAHIVRCEEDLARLVAKRDDLLQMKRKAELTFEKTQRAETFRPSCFGPKVDTLEFCEEHLHGLDDRIRSLRQAHNDEYLEDPTVRASHCGFVTFRGRRYAEMAQSLQISGNKNHWKVSAAPVLSDLRWQDLRRSNASTLRSELLGYLCIFGVYIAFLPVVLAVTNLAMVLHLGALQPIWAAFAPSIGLTIFLSLLPSMLMAIAKGFFTLKADTLSQHKLQLWYFFFQLIFVVLEFQKHCKTLPRLAAGASGLQSSGGRLRHLCAGAQMTMVFKCLAGHTVQDTVYKLRYMSQHPAEIMHLLADSLPNATHFYMTYLVLQWTRRAIEMLRYMPLSKFLVFRAIFTPEEAKDLAEPEDQDSLGFGTRHVNLAISVVLGLMFCSISPLVTLLAMFDLILARMTYGYLVIFAETKKPDLGGVFWVTQIHLVQLALGLYCALMVGFLRSKSSSPAWQVAAPSFLIVFYSVWHLQTAYQWKKLPFEEVAFSCEQLLDQQKEGEEMSGDVYIQPELARDAERDVTREEL</sequence>
<comment type="similarity">
    <text evidence="2">Belongs to the CSC1 (TC 1.A.17) family.</text>
</comment>
<gene>
    <name evidence="12" type="ORF">SCF082_LOCUS23706</name>
</gene>
<feature type="transmembrane region" description="Helical" evidence="7">
    <location>
        <begin position="442"/>
        <end position="471"/>
    </location>
</feature>
<feature type="transmembrane region" description="Helical" evidence="7">
    <location>
        <begin position="189"/>
        <end position="209"/>
    </location>
</feature>
<feature type="domain" description="CSC1/OSCA1-like cytosolic" evidence="11">
    <location>
        <begin position="234"/>
        <end position="393"/>
    </location>
</feature>
<dbReference type="Pfam" id="PF13967">
    <property type="entry name" value="RSN1_TM"/>
    <property type="match status" value="1"/>
</dbReference>
<keyword evidence="13" id="KW-1185">Reference proteome</keyword>
<evidence type="ECO:0000256" key="8">
    <source>
        <dbReference type="SAM" id="SignalP"/>
    </source>
</evidence>
<evidence type="ECO:0000259" key="10">
    <source>
        <dbReference type="Pfam" id="PF13967"/>
    </source>
</evidence>
<evidence type="ECO:0000256" key="2">
    <source>
        <dbReference type="ARBA" id="ARBA00007779"/>
    </source>
</evidence>
<feature type="transmembrane region" description="Helical" evidence="7">
    <location>
        <begin position="44"/>
        <end position="64"/>
    </location>
</feature>
<evidence type="ECO:0000259" key="9">
    <source>
        <dbReference type="Pfam" id="PF02714"/>
    </source>
</evidence>
<dbReference type="Pfam" id="PF02714">
    <property type="entry name" value="RSN1_7TM"/>
    <property type="match status" value="1"/>
</dbReference>
<keyword evidence="5 7" id="KW-1133">Transmembrane helix</keyword>
<dbReference type="Pfam" id="PF14703">
    <property type="entry name" value="PHM7_cyt"/>
    <property type="match status" value="1"/>
</dbReference>
<dbReference type="PANTHER" id="PTHR13018">
    <property type="entry name" value="PROBABLE MEMBRANE PROTEIN DUF221-RELATED"/>
    <property type="match status" value="1"/>
</dbReference>
<keyword evidence="3" id="KW-0813">Transport</keyword>
<evidence type="ECO:0000256" key="3">
    <source>
        <dbReference type="ARBA" id="ARBA00022448"/>
    </source>
</evidence>
<keyword evidence="4 7" id="KW-0812">Transmembrane</keyword>
<proteinExistence type="inferred from homology"/>
<reference evidence="12 13" key="1">
    <citation type="submission" date="2024-02" db="EMBL/GenBank/DDBJ databases">
        <authorList>
            <person name="Chen Y."/>
            <person name="Shah S."/>
            <person name="Dougan E. K."/>
            <person name="Thang M."/>
            <person name="Chan C."/>
        </authorList>
    </citation>
    <scope>NUCLEOTIDE SEQUENCE [LARGE SCALE GENOMIC DNA]</scope>
</reference>
<feature type="signal peptide" evidence="8">
    <location>
        <begin position="1"/>
        <end position="20"/>
    </location>
</feature>